<gene>
    <name evidence="1" type="ORF">MELLADRAFT_111032</name>
</gene>
<dbReference type="KEGG" id="mlr:MELLADRAFT_111032"/>
<dbReference type="GeneID" id="18924261"/>
<dbReference type="OrthoDB" id="88at2759"/>
<dbReference type="AlphaFoldDB" id="F4S1T7"/>
<evidence type="ECO:0000313" key="1">
    <source>
        <dbReference type="EMBL" id="EGG01431.1"/>
    </source>
</evidence>
<name>F4S1T7_MELLP</name>
<evidence type="ECO:0008006" key="3">
    <source>
        <dbReference type="Google" id="ProtNLM"/>
    </source>
</evidence>
<sequence length="149" mass="16713">MPAPHIIPRLLRRQLITTPTKADPSQFILPLRKLVFEYNEQRANQAGLRTYLTSAYLFQIASENPSVEVVVRRAGGAGIAKGFYCQKLTMRLAPIASQLFIAMVDMHVQKLSVQLLLNSSGEKLKHLGRVTVKSETNEEPVRGVWSAFH</sequence>
<dbReference type="InParanoid" id="F4S1T7"/>
<dbReference type="Gene3D" id="3.40.30.10">
    <property type="entry name" value="Glutaredoxin"/>
    <property type="match status" value="1"/>
</dbReference>
<accession>F4S1T7</accession>
<dbReference type="VEuPathDB" id="FungiDB:MELLADRAFT_111032"/>
<reference evidence="2" key="1">
    <citation type="journal article" date="2011" name="Proc. Natl. Acad. Sci. U.S.A.">
        <title>Obligate biotrophy features unraveled by the genomic analysis of rust fungi.</title>
        <authorList>
            <person name="Duplessis S."/>
            <person name="Cuomo C.A."/>
            <person name="Lin Y.-C."/>
            <person name="Aerts A."/>
            <person name="Tisserant E."/>
            <person name="Veneault-Fourrey C."/>
            <person name="Joly D.L."/>
            <person name="Hacquard S."/>
            <person name="Amselem J."/>
            <person name="Cantarel B.L."/>
            <person name="Chiu R."/>
            <person name="Coutinho P.M."/>
            <person name="Feau N."/>
            <person name="Field M."/>
            <person name="Frey P."/>
            <person name="Gelhaye E."/>
            <person name="Goldberg J."/>
            <person name="Grabherr M.G."/>
            <person name="Kodira C.D."/>
            <person name="Kohler A."/>
            <person name="Kuees U."/>
            <person name="Lindquist E.A."/>
            <person name="Lucas S.M."/>
            <person name="Mago R."/>
            <person name="Mauceli E."/>
            <person name="Morin E."/>
            <person name="Murat C."/>
            <person name="Pangilinan J.L."/>
            <person name="Park R."/>
            <person name="Pearson M."/>
            <person name="Quesneville H."/>
            <person name="Rouhier N."/>
            <person name="Sakthikumar S."/>
            <person name="Salamov A.A."/>
            <person name="Schmutz J."/>
            <person name="Selles B."/>
            <person name="Shapiro H."/>
            <person name="Tanguay P."/>
            <person name="Tuskan G.A."/>
            <person name="Henrissat B."/>
            <person name="Van de Peer Y."/>
            <person name="Rouze P."/>
            <person name="Ellis J.G."/>
            <person name="Dodds P.N."/>
            <person name="Schein J.E."/>
            <person name="Zhong S."/>
            <person name="Hamelin R.C."/>
            <person name="Grigoriev I.V."/>
            <person name="Szabo L.J."/>
            <person name="Martin F."/>
        </authorList>
    </citation>
    <scope>NUCLEOTIDE SEQUENCE [LARGE SCALE GENOMIC DNA]</scope>
    <source>
        <strain evidence="2">98AG31 / pathotype 3-4-7</strain>
    </source>
</reference>
<dbReference type="Proteomes" id="UP000001072">
    <property type="component" value="Unassembled WGS sequence"/>
</dbReference>
<keyword evidence="2" id="KW-1185">Reference proteome</keyword>
<evidence type="ECO:0000313" key="2">
    <source>
        <dbReference type="Proteomes" id="UP000001072"/>
    </source>
</evidence>
<dbReference type="STRING" id="747676.F4S1T7"/>
<dbReference type="RefSeq" id="XP_007415281.1">
    <property type="nucleotide sequence ID" value="XM_007415219.1"/>
</dbReference>
<dbReference type="eggNOG" id="KOG3445">
    <property type="taxonomic scope" value="Eukaryota"/>
</dbReference>
<proteinExistence type="predicted"/>
<organism evidence="2">
    <name type="scientific">Melampsora larici-populina (strain 98AG31 / pathotype 3-4-7)</name>
    <name type="common">Poplar leaf rust fungus</name>
    <dbReference type="NCBI Taxonomy" id="747676"/>
    <lineage>
        <taxon>Eukaryota</taxon>
        <taxon>Fungi</taxon>
        <taxon>Dikarya</taxon>
        <taxon>Basidiomycota</taxon>
        <taxon>Pucciniomycotina</taxon>
        <taxon>Pucciniomycetes</taxon>
        <taxon>Pucciniales</taxon>
        <taxon>Melampsoraceae</taxon>
        <taxon>Melampsora</taxon>
    </lineage>
</organism>
<dbReference type="HOGENOM" id="CLU_1619885_0_0_1"/>
<protein>
    <recommendedName>
        <fullName evidence="3">Ribosomal protein/NADH dehydrogenase domain-containing protein</fullName>
    </recommendedName>
</protein>
<dbReference type="EMBL" id="GL883138">
    <property type="protein sequence ID" value="EGG01431.1"/>
    <property type="molecule type" value="Genomic_DNA"/>
</dbReference>